<gene>
    <name evidence="1" type="ORF">G3N56_06145</name>
</gene>
<accession>A0A7K3NKI6</accession>
<dbReference type="AlphaFoldDB" id="A0A7K3NKI6"/>
<comment type="caution">
    <text evidence="1">The sequence shown here is derived from an EMBL/GenBank/DDBJ whole genome shotgun (WGS) entry which is preliminary data.</text>
</comment>
<evidence type="ECO:0000313" key="2">
    <source>
        <dbReference type="Proteomes" id="UP000469724"/>
    </source>
</evidence>
<reference evidence="1 2" key="1">
    <citation type="submission" date="2020-02" db="EMBL/GenBank/DDBJ databases">
        <title>Comparative genomics of sulfur disproportionating microorganisms.</title>
        <authorList>
            <person name="Ward L.M."/>
            <person name="Bertran E."/>
            <person name="Johnston D.T."/>
        </authorList>
    </citation>
    <scope>NUCLEOTIDE SEQUENCE [LARGE SCALE GENOMIC DNA]</scope>
    <source>
        <strain evidence="1 2">DSM 3696</strain>
    </source>
</reference>
<keyword evidence="2" id="KW-1185">Reference proteome</keyword>
<evidence type="ECO:0000313" key="1">
    <source>
        <dbReference type="EMBL" id="NDY56323.1"/>
    </source>
</evidence>
<protein>
    <submittedName>
        <fullName evidence="1">Uncharacterized protein</fullName>
    </submittedName>
</protein>
<dbReference type="EMBL" id="JAAGRQ010000017">
    <property type="protein sequence ID" value="NDY56323.1"/>
    <property type="molecule type" value="Genomic_DNA"/>
</dbReference>
<name>A0A7K3NKI6_9BACT</name>
<dbReference type="Proteomes" id="UP000469724">
    <property type="component" value="Unassembled WGS sequence"/>
</dbReference>
<dbReference type="RefSeq" id="WP_163301376.1">
    <property type="nucleotide sequence ID" value="NZ_JAAGRQ010000017.1"/>
</dbReference>
<sequence length="80" mass="8768">MSEMLKFKGRRRELELAAEAQRLRVRGLVRSLRDALDPTVSPEHLPGELIASQAVDLAAAHGELRGQLAQIAEIDRILGG</sequence>
<proteinExistence type="predicted"/>
<organism evidence="1 2">
    <name type="scientific">Desulfolutivibrio sulfodismutans</name>
    <dbReference type="NCBI Taxonomy" id="63561"/>
    <lineage>
        <taxon>Bacteria</taxon>
        <taxon>Pseudomonadati</taxon>
        <taxon>Thermodesulfobacteriota</taxon>
        <taxon>Desulfovibrionia</taxon>
        <taxon>Desulfovibrionales</taxon>
        <taxon>Desulfovibrionaceae</taxon>
        <taxon>Desulfolutivibrio</taxon>
    </lineage>
</organism>